<dbReference type="PANTHER" id="PTHR30055:SF234">
    <property type="entry name" value="HTH-TYPE TRANSCRIPTIONAL REGULATOR BETI"/>
    <property type="match status" value="1"/>
</dbReference>
<feature type="region of interest" description="Disordered" evidence="4">
    <location>
        <begin position="1"/>
        <end position="37"/>
    </location>
</feature>
<gene>
    <name evidence="6" type="ORF">UFOPK3609_00262</name>
</gene>
<evidence type="ECO:0000256" key="3">
    <source>
        <dbReference type="ARBA" id="ARBA00023163"/>
    </source>
</evidence>
<name>A0A6J7GBR3_9ZZZZ</name>
<dbReference type="EMBL" id="CAFBMQ010000019">
    <property type="protein sequence ID" value="CAB4900769.1"/>
    <property type="molecule type" value="Genomic_DNA"/>
</dbReference>
<dbReference type="PROSITE" id="PS50977">
    <property type="entry name" value="HTH_TETR_2"/>
    <property type="match status" value="1"/>
</dbReference>
<dbReference type="PANTHER" id="PTHR30055">
    <property type="entry name" value="HTH-TYPE TRANSCRIPTIONAL REGULATOR RUTR"/>
    <property type="match status" value="1"/>
</dbReference>
<dbReference type="GO" id="GO:0000976">
    <property type="term" value="F:transcription cis-regulatory region binding"/>
    <property type="evidence" value="ECO:0007669"/>
    <property type="project" value="TreeGrafter"/>
</dbReference>
<dbReference type="GO" id="GO:0003700">
    <property type="term" value="F:DNA-binding transcription factor activity"/>
    <property type="evidence" value="ECO:0007669"/>
    <property type="project" value="TreeGrafter"/>
</dbReference>
<feature type="domain" description="HTH tetR-type" evidence="5">
    <location>
        <begin position="70"/>
        <end position="130"/>
    </location>
</feature>
<dbReference type="AlphaFoldDB" id="A0A6J7GBR3"/>
<dbReference type="PROSITE" id="PS01081">
    <property type="entry name" value="HTH_TETR_1"/>
    <property type="match status" value="1"/>
</dbReference>
<proteinExistence type="predicted"/>
<dbReference type="InterPro" id="IPR050109">
    <property type="entry name" value="HTH-type_TetR-like_transc_reg"/>
</dbReference>
<dbReference type="SUPFAM" id="SSF46689">
    <property type="entry name" value="Homeodomain-like"/>
    <property type="match status" value="1"/>
</dbReference>
<accession>A0A6J7GBR3</accession>
<dbReference type="PRINTS" id="PR00455">
    <property type="entry name" value="HTHTETR"/>
</dbReference>
<sequence length="228" mass="23771">MWVNPLPLPDRYSPRTIEDTGTVLTAAPPTGSRAEETGRHATVVLGELPLLRPPAGTTTSGHTRAGATLARTRRGLLAGAAVAFAEHGLKRATMQHVAAAAGVAKATLYNHFRTKDDVAAALVEAELARLAGLAAGLPRERALLALAEEVGGHPVLRRLAQTEPEVLSRLLQRADDGRCAARLGSALFVDDDTAAVVLSWLVGLVLRPGSAEQRARQAATVARVAAAG</sequence>
<dbReference type="InterPro" id="IPR023772">
    <property type="entry name" value="DNA-bd_HTH_TetR-type_CS"/>
</dbReference>
<evidence type="ECO:0000256" key="2">
    <source>
        <dbReference type="ARBA" id="ARBA00023125"/>
    </source>
</evidence>
<keyword evidence="1" id="KW-0805">Transcription regulation</keyword>
<keyword evidence="3" id="KW-0804">Transcription</keyword>
<dbReference type="InterPro" id="IPR001647">
    <property type="entry name" value="HTH_TetR"/>
</dbReference>
<keyword evidence="2" id="KW-0238">DNA-binding</keyword>
<evidence type="ECO:0000256" key="1">
    <source>
        <dbReference type="ARBA" id="ARBA00023015"/>
    </source>
</evidence>
<reference evidence="6" key="1">
    <citation type="submission" date="2020-05" db="EMBL/GenBank/DDBJ databases">
        <authorList>
            <person name="Chiriac C."/>
            <person name="Salcher M."/>
            <person name="Ghai R."/>
            <person name="Kavagutti S V."/>
        </authorList>
    </citation>
    <scope>NUCLEOTIDE SEQUENCE</scope>
</reference>
<dbReference type="InterPro" id="IPR009057">
    <property type="entry name" value="Homeodomain-like_sf"/>
</dbReference>
<organism evidence="6">
    <name type="scientific">freshwater metagenome</name>
    <dbReference type="NCBI Taxonomy" id="449393"/>
    <lineage>
        <taxon>unclassified sequences</taxon>
        <taxon>metagenomes</taxon>
        <taxon>ecological metagenomes</taxon>
    </lineage>
</organism>
<protein>
    <submittedName>
        <fullName evidence="6">Unannotated protein</fullName>
    </submittedName>
</protein>
<dbReference type="Gene3D" id="1.10.357.10">
    <property type="entry name" value="Tetracycline Repressor, domain 2"/>
    <property type="match status" value="1"/>
</dbReference>
<evidence type="ECO:0000259" key="5">
    <source>
        <dbReference type="PROSITE" id="PS50977"/>
    </source>
</evidence>
<evidence type="ECO:0000256" key="4">
    <source>
        <dbReference type="SAM" id="MobiDB-lite"/>
    </source>
</evidence>
<evidence type="ECO:0000313" key="6">
    <source>
        <dbReference type="EMBL" id="CAB4900769.1"/>
    </source>
</evidence>
<dbReference type="Pfam" id="PF00440">
    <property type="entry name" value="TetR_N"/>
    <property type="match status" value="1"/>
</dbReference>